<reference evidence="2" key="1">
    <citation type="submission" date="2015-10" db="EMBL/GenBank/DDBJ databases">
        <authorList>
            <person name="Martinez-Garcia P.J."/>
            <person name="Crepeau M.W."/>
            <person name="Puiu D."/>
            <person name="Gonzalez-Ibeas D."/>
            <person name="Whalen J."/>
            <person name="Stevens K."/>
            <person name="Paul R."/>
            <person name="Butterfield T."/>
            <person name="Britton M."/>
            <person name="Reagan R."/>
            <person name="Chakraborty S."/>
            <person name="Walawage S.L."/>
            <person name="Vasquez-Gross H.A."/>
            <person name="Cardeno C."/>
            <person name="Famula R."/>
            <person name="Pratt K."/>
            <person name="Kuruganti S."/>
            <person name="Aradhya M.K."/>
            <person name="Leslie C.A."/>
            <person name="Dandekar A.M."/>
            <person name="Salzberg S.L."/>
            <person name="Wegrzyn J.L."/>
            <person name="Langley C.H."/>
            <person name="Neale D.B."/>
        </authorList>
    </citation>
    <scope>NUCLEOTIDE SEQUENCE</scope>
    <source>
        <tissue evidence="2">Leaves</tissue>
    </source>
</reference>
<name>A0A833Y220_JUGRE</name>
<accession>A0A833Y220</accession>
<dbReference type="EMBL" id="LIHL02000003">
    <property type="protein sequence ID" value="KAF5475739.1"/>
    <property type="molecule type" value="Genomic_DNA"/>
</dbReference>
<reference evidence="2" key="2">
    <citation type="submission" date="2020-03" db="EMBL/GenBank/DDBJ databases">
        <title>Walnut 2.0.</title>
        <authorList>
            <person name="Marrano A."/>
            <person name="Britton M."/>
            <person name="Zimin A.V."/>
            <person name="Zaini P.A."/>
            <person name="Workman R."/>
            <person name="Puiu D."/>
            <person name="Bianco L."/>
            <person name="Allen B.J."/>
            <person name="Troggio M."/>
            <person name="Leslie C.A."/>
            <person name="Timp W."/>
            <person name="Dendekar A."/>
            <person name="Salzberg S.L."/>
            <person name="Neale D.B."/>
        </authorList>
    </citation>
    <scope>NUCLEOTIDE SEQUENCE</scope>
    <source>
        <tissue evidence="2">Leaves</tissue>
    </source>
</reference>
<evidence type="ECO:0000313" key="2">
    <source>
        <dbReference type="EMBL" id="KAF5475739.1"/>
    </source>
</evidence>
<protein>
    <submittedName>
        <fullName evidence="2">Uncharacterized protein</fullName>
    </submittedName>
</protein>
<keyword evidence="1" id="KW-0472">Membrane</keyword>
<evidence type="ECO:0000313" key="3">
    <source>
        <dbReference type="Proteomes" id="UP000619265"/>
    </source>
</evidence>
<feature type="non-terminal residue" evidence="2">
    <location>
        <position position="1"/>
    </location>
</feature>
<organism evidence="2 3">
    <name type="scientific">Juglans regia</name>
    <name type="common">English walnut</name>
    <dbReference type="NCBI Taxonomy" id="51240"/>
    <lineage>
        <taxon>Eukaryota</taxon>
        <taxon>Viridiplantae</taxon>
        <taxon>Streptophyta</taxon>
        <taxon>Embryophyta</taxon>
        <taxon>Tracheophyta</taxon>
        <taxon>Spermatophyta</taxon>
        <taxon>Magnoliopsida</taxon>
        <taxon>eudicotyledons</taxon>
        <taxon>Gunneridae</taxon>
        <taxon>Pentapetalae</taxon>
        <taxon>rosids</taxon>
        <taxon>fabids</taxon>
        <taxon>Fagales</taxon>
        <taxon>Juglandaceae</taxon>
        <taxon>Juglans</taxon>
    </lineage>
</organism>
<dbReference type="Gramene" id="Jr03_20440_p1">
    <property type="protein sequence ID" value="cds.Jr03_20440_p1"/>
    <property type="gene ID" value="Jr03_20440"/>
</dbReference>
<feature type="transmembrane region" description="Helical" evidence="1">
    <location>
        <begin position="143"/>
        <end position="165"/>
    </location>
</feature>
<dbReference type="PANTHER" id="PTHR36396">
    <property type="entry name" value="MALTASE-GLUCOAMYLASE, INTESTINAL PROTEIN"/>
    <property type="match status" value="1"/>
</dbReference>
<gene>
    <name evidence="2" type="ORF">F2P56_007515</name>
</gene>
<dbReference type="Proteomes" id="UP000619265">
    <property type="component" value="Unassembled WGS sequence"/>
</dbReference>
<evidence type="ECO:0000256" key="1">
    <source>
        <dbReference type="SAM" id="Phobius"/>
    </source>
</evidence>
<proteinExistence type="predicted"/>
<comment type="caution">
    <text evidence="2">The sequence shown here is derived from an EMBL/GenBank/DDBJ whole genome shotgun (WGS) entry which is preliminary data.</text>
</comment>
<keyword evidence="1" id="KW-1133">Transmembrane helix</keyword>
<dbReference type="AlphaFoldDB" id="A0A833Y220"/>
<dbReference type="PANTHER" id="PTHR36396:SF1">
    <property type="entry name" value="MALTASE-GLUCOAMYLASE, INTESTINAL PROTEIN"/>
    <property type="match status" value="1"/>
</dbReference>
<sequence length="179" mass="19439">RKTIASCQHYYCLLSLMAEAKPAPRSPPSFLEVICKSSGKTRRFAVGTDARFAVSLINGRLDRGRGKPLASYIEAFKEGEEPVAFGPNSVLVDYGPGWKLQTAIEPDFTYAGVPKGVGVRPVTTRISTVTSPDSSHPAISFSYIGKIILAFILIFVLGAFLTLALENLPRLILFVKSSM</sequence>
<keyword evidence="1" id="KW-0812">Transmembrane</keyword>